<dbReference type="Proteomes" id="UP000054721">
    <property type="component" value="Unassembled WGS sequence"/>
</dbReference>
<dbReference type="AlphaFoldDB" id="A0A0V1KTX7"/>
<name>A0A0V1KTX7_9BILA</name>
<reference evidence="1 2" key="1">
    <citation type="submission" date="2015-05" db="EMBL/GenBank/DDBJ databases">
        <title>Evolution of Trichinella species and genotypes.</title>
        <authorList>
            <person name="Korhonen P.K."/>
            <person name="Edoardo P."/>
            <person name="Giuseppe L.R."/>
            <person name="Gasser R.B."/>
        </authorList>
    </citation>
    <scope>NUCLEOTIDE SEQUENCE [LARGE SCALE GENOMIC DNA]</scope>
    <source>
        <strain evidence="1">ISS10</strain>
    </source>
</reference>
<dbReference type="EMBL" id="JYDW01000259">
    <property type="protein sequence ID" value="KRZ50550.1"/>
    <property type="molecule type" value="Genomic_DNA"/>
</dbReference>
<sequence>MSERHNPLAMCSKNTLLVVIPQKEANNLQYANISTITHQSDELSQRKSDFESHRQSTGPLEPIDNFAACNRLFFIFLGDNCAFCLNEL</sequence>
<comment type="caution">
    <text evidence="1">The sequence shown here is derived from an EMBL/GenBank/DDBJ whole genome shotgun (WGS) entry which is preliminary data.</text>
</comment>
<evidence type="ECO:0000313" key="2">
    <source>
        <dbReference type="Proteomes" id="UP000054721"/>
    </source>
</evidence>
<accession>A0A0V1KTX7</accession>
<organism evidence="1 2">
    <name type="scientific">Trichinella nativa</name>
    <dbReference type="NCBI Taxonomy" id="6335"/>
    <lineage>
        <taxon>Eukaryota</taxon>
        <taxon>Metazoa</taxon>
        <taxon>Ecdysozoa</taxon>
        <taxon>Nematoda</taxon>
        <taxon>Enoplea</taxon>
        <taxon>Dorylaimia</taxon>
        <taxon>Trichinellida</taxon>
        <taxon>Trichinellidae</taxon>
        <taxon>Trichinella</taxon>
    </lineage>
</organism>
<proteinExistence type="predicted"/>
<gene>
    <name evidence="1" type="ORF">T02_3638</name>
</gene>
<protein>
    <submittedName>
        <fullName evidence="1">Uncharacterized protein</fullName>
    </submittedName>
</protein>
<keyword evidence="2" id="KW-1185">Reference proteome</keyword>
<evidence type="ECO:0000313" key="1">
    <source>
        <dbReference type="EMBL" id="KRZ50550.1"/>
    </source>
</evidence>